<dbReference type="PROSITE" id="PS01124">
    <property type="entry name" value="HTH_ARAC_FAMILY_2"/>
    <property type="match status" value="1"/>
</dbReference>
<keyword evidence="1" id="KW-0805">Transcription regulation</keyword>
<accession>A0AAI9CU23</accession>
<dbReference type="Pfam" id="PF12833">
    <property type="entry name" value="HTH_18"/>
    <property type="match status" value="1"/>
</dbReference>
<gene>
    <name evidence="4" type="ORF">RZY48_001816</name>
</gene>
<dbReference type="InterPro" id="IPR018060">
    <property type="entry name" value="HTH_AraC"/>
</dbReference>
<dbReference type="InterPro" id="IPR009057">
    <property type="entry name" value="Homeodomain-like_sf"/>
</dbReference>
<evidence type="ECO:0000259" key="3">
    <source>
        <dbReference type="PROSITE" id="PS01124"/>
    </source>
</evidence>
<name>A0AAI9CU23_9VIBR</name>
<evidence type="ECO:0000313" key="4">
    <source>
        <dbReference type="EMBL" id="ELN6932429.1"/>
    </source>
</evidence>
<dbReference type="EMBL" id="ABNSCA010000003">
    <property type="protein sequence ID" value="ELN6932429.1"/>
    <property type="molecule type" value="Genomic_DNA"/>
</dbReference>
<dbReference type="AlphaFoldDB" id="A0AAI9CU23"/>
<comment type="caution">
    <text evidence="4">The sequence shown here is derived from an EMBL/GenBank/DDBJ whole genome shotgun (WGS) entry which is preliminary data.</text>
</comment>
<dbReference type="Proteomes" id="UP001253463">
    <property type="component" value="Unassembled WGS sequence"/>
</dbReference>
<reference evidence="4" key="1">
    <citation type="submission" date="2023-10" db="EMBL/GenBank/DDBJ databases">
        <authorList>
            <consortium name="PulseNet: The National Subtyping Network for Foodborne Disease Surveillance"/>
        </authorList>
    </citation>
    <scope>NUCLEOTIDE SEQUENCE</scope>
    <source>
        <strain evidence="4">PNUSAV004886</strain>
    </source>
</reference>
<keyword evidence="2" id="KW-0804">Transcription</keyword>
<evidence type="ECO:0000313" key="5">
    <source>
        <dbReference type="Proteomes" id="UP001253463"/>
    </source>
</evidence>
<proteinExistence type="predicted"/>
<dbReference type="GO" id="GO:0003700">
    <property type="term" value="F:DNA-binding transcription factor activity"/>
    <property type="evidence" value="ECO:0007669"/>
    <property type="project" value="InterPro"/>
</dbReference>
<sequence>MINISPCVVSTLISGVPLEQIAQRLGYSSLTGVSRMFKKHRGVTPKQYQQRLQERLL</sequence>
<dbReference type="Gene3D" id="1.10.10.60">
    <property type="entry name" value="Homeodomain-like"/>
    <property type="match status" value="1"/>
</dbReference>
<dbReference type="RefSeq" id="WP_193266557.1">
    <property type="nucleotide sequence ID" value="NZ_CAWPVW010000026.1"/>
</dbReference>
<evidence type="ECO:0000256" key="1">
    <source>
        <dbReference type="ARBA" id="ARBA00023015"/>
    </source>
</evidence>
<organism evidence="4 5">
    <name type="scientific">Vibrio navarrensis</name>
    <dbReference type="NCBI Taxonomy" id="29495"/>
    <lineage>
        <taxon>Bacteria</taxon>
        <taxon>Pseudomonadati</taxon>
        <taxon>Pseudomonadota</taxon>
        <taxon>Gammaproteobacteria</taxon>
        <taxon>Vibrionales</taxon>
        <taxon>Vibrionaceae</taxon>
        <taxon>Vibrio</taxon>
    </lineage>
</organism>
<feature type="domain" description="HTH araC/xylS-type" evidence="3">
    <location>
        <begin position="1"/>
        <end position="51"/>
    </location>
</feature>
<protein>
    <submittedName>
        <fullName evidence="4">AraC family transcriptional regulator</fullName>
    </submittedName>
</protein>
<dbReference type="SUPFAM" id="SSF46689">
    <property type="entry name" value="Homeodomain-like"/>
    <property type="match status" value="1"/>
</dbReference>
<evidence type="ECO:0000256" key="2">
    <source>
        <dbReference type="ARBA" id="ARBA00023163"/>
    </source>
</evidence>
<dbReference type="GO" id="GO:0043565">
    <property type="term" value="F:sequence-specific DNA binding"/>
    <property type="evidence" value="ECO:0007669"/>
    <property type="project" value="InterPro"/>
</dbReference>